<reference evidence="1 2" key="2">
    <citation type="submission" date="2018-03" db="EMBL/GenBank/DDBJ databases">
        <title>The ancient ancestry and fast evolution of plastids.</title>
        <authorList>
            <person name="Moore K.R."/>
            <person name="Magnabosco C."/>
            <person name="Momper L."/>
            <person name="Gold D.A."/>
            <person name="Bosak T."/>
            <person name="Fournier G.P."/>
        </authorList>
    </citation>
    <scope>NUCLEOTIDE SEQUENCE [LARGE SCALE GENOMIC DNA]</scope>
    <source>
        <strain evidence="1 2">CCAP 1448/3</strain>
    </source>
</reference>
<dbReference type="Proteomes" id="UP000238762">
    <property type="component" value="Unassembled WGS sequence"/>
</dbReference>
<organism evidence="1 2">
    <name type="scientific">Merismopedia glauca CCAP 1448/3</name>
    <dbReference type="NCBI Taxonomy" id="1296344"/>
    <lineage>
        <taxon>Bacteria</taxon>
        <taxon>Bacillati</taxon>
        <taxon>Cyanobacteriota</taxon>
        <taxon>Cyanophyceae</taxon>
        <taxon>Synechococcales</taxon>
        <taxon>Merismopediaceae</taxon>
        <taxon>Merismopedia</taxon>
    </lineage>
</organism>
<proteinExistence type="predicted"/>
<evidence type="ECO:0000313" key="2">
    <source>
        <dbReference type="Proteomes" id="UP000238762"/>
    </source>
</evidence>
<dbReference type="OrthoDB" id="514702at2"/>
<keyword evidence="2" id="KW-1185">Reference proteome</keyword>
<reference evidence="1 2" key="1">
    <citation type="submission" date="2018-02" db="EMBL/GenBank/DDBJ databases">
        <authorList>
            <person name="Cohen D.B."/>
            <person name="Kent A.D."/>
        </authorList>
    </citation>
    <scope>NUCLEOTIDE SEQUENCE [LARGE SCALE GENOMIC DNA]</scope>
    <source>
        <strain evidence="1 2">CCAP 1448/3</strain>
    </source>
</reference>
<accession>A0A2T1C0L6</accession>
<dbReference type="AlphaFoldDB" id="A0A2T1C0L6"/>
<gene>
    <name evidence="1" type="ORF">C7B64_16300</name>
</gene>
<name>A0A2T1C0L6_9CYAN</name>
<dbReference type="EMBL" id="PVWJ01000086">
    <property type="protein sequence ID" value="PSB01825.1"/>
    <property type="molecule type" value="Genomic_DNA"/>
</dbReference>
<dbReference type="RefSeq" id="WP_106289719.1">
    <property type="nucleotide sequence ID" value="NZ_CAWNTC010000114.1"/>
</dbReference>
<comment type="caution">
    <text evidence="1">The sequence shown here is derived from an EMBL/GenBank/DDBJ whole genome shotgun (WGS) entry which is preliminary data.</text>
</comment>
<sequence length="87" mass="9455">MNKHYILQINPHAKHDWERCSLRHPITAEQPDLAKLVAATVGEQPGSYLVSVNIAIDVLETASLPNPVDLPAVKLPQVATKIANLVA</sequence>
<evidence type="ECO:0000313" key="1">
    <source>
        <dbReference type="EMBL" id="PSB01825.1"/>
    </source>
</evidence>
<protein>
    <submittedName>
        <fullName evidence="1">Uncharacterized protein</fullName>
    </submittedName>
</protein>